<evidence type="ECO:0000313" key="2">
    <source>
        <dbReference type="Proteomes" id="UP000532194"/>
    </source>
</evidence>
<gene>
    <name evidence="1" type="ORF">G1C95_1095</name>
</gene>
<evidence type="ECO:0000313" key="1">
    <source>
        <dbReference type="EMBL" id="NMM93908.1"/>
    </source>
</evidence>
<reference evidence="1 2" key="1">
    <citation type="submission" date="2020-02" db="EMBL/GenBank/DDBJ databases">
        <title>Characterization of phylogenetic diversity of novel bifidobacterial species isolated in Czech ZOOs.</title>
        <authorList>
            <person name="Lugli G.A."/>
            <person name="Vera N.B."/>
            <person name="Ventura M."/>
        </authorList>
    </citation>
    <scope>NUCLEOTIDE SEQUENCE [LARGE SCALE GENOMIC DNA]</scope>
    <source>
        <strain evidence="1 2">DSM 109957</strain>
    </source>
</reference>
<dbReference type="Proteomes" id="UP000532194">
    <property type="component" value="Unassembled WGS sequence"/>
</dbReference>
<dbReference type="RefSeq" id="WP_169171960.1">
    <property type="nucleotide sequence ID" value="NZ_JAAIII010000003.1"/>
</dbReference>
<sequence length="183" mass="20619">MGHIDNTGTCDTLKCNQEGELAEIYRSTTFFTSMSGIAREIEFREYQTLTQMRQAATLYQIYEAGDGTKGLDMSVADFTDTEAVTFMGHIETNDITPDHLTCPHALIFLAEGHTQPEICAHEATHVAQLFHNIDITHGRKTRIRLSNEELPYLVGDIMHGMDEAGIINDQWKNNNEQPTTIQE</sequence>
<dbReference type="AlphaFoldDB" id="A0A7Y0EP59"/>
<protein>
    <submittedName>
        <fullName evidence="1">Uncharacterized protein</fullName>
    </submittedName>
</protein>
<keyword evidence="2" id="KW-1185">Reference proteome</keyword>
<proteinExistence type="predicted"/>
<accession>A0A7Y0EP59</accession>
<organism evidence="1 2">
    <name type="scientific">Bifidobacterium oedipodis</name>
    <dbReference type="NCBI Taxonomy" id="2675322"/>
    <lineage>
        <taxon>Bacteria</taxon>
        <taxon>Bacillati</taxon>
        <taxon>Actinomycetota</taxon>
        <taxon>Actinomycetes</taxon>
        <taxon>Bifidobacteriales</taxon>
        <taxon>Bifidobacteriaceae</taxon>
        <taxon>Bifidobacterium</taxon>
    </lineage>
</organism>
<name>A0A7Y0EP59_9BIFI</name>
<comment type="caution">
    <text evidence="1">The sequence shown here is derived from an EMBL/GenBank/DDBJ whole genome shotgun (WGS) entry which is preliminary data.</text>
</comment>
<dbReference type="EMBL" id="JAAIII010000003">
    <property type="protein sequence ID" value="NMM93908.1"/>
    <property type="molecule type" value="Genomic_DNA"/>
</dbReference>